<keyword evidence="2" id="KW-0805">Transcription regulation</keyword>
<dbReference type="RefSeq" id="WP_073094735.1">
    <property type="nucleotide sequence ID" value="NZ_FRCY01000006.1"/>
</dbReference>
<accession>A0A1M7NU75</accession>
<dbReference type="PANTHER" id="PTHR43133:SF8">
    <property type="entry name" value="RNA POLYMERASE SIGMA FACTOR HI_1459-RELATED"/>
    <property type="match status" value="1"/>
</dbReference>
<dbReference type="GO" id="GO:0006352">
    <property type="term" value="P:DNA-templated transcription initiation"/>
    <property type="evidence" value="ECO:0007669"/>
    <property type="project" value="InterPro"/>
</dbReference>
<evidence type="ECO:0000256" key="4">
    <source>
        <dbReference type="ARBA" id="ARBA00023125"/>
    </source>
</evidence>
<feature type="domain" description="RNA polymerase sigma-70 region 2" evidence="6">
    <location>
        <begin position="32"/>
        <end position="97"/>
    </location>
</feature>
<dbReference type="GO" id="GO:0016987">
    <property type="term" value="F:sigma factor activity"/>
    <property type="evidence" value="ECO:0007669"/>
    <property type="project" value="UniProtKB-KW"/>
</dbReference>
<keyword evidence="3" id="KW-0731">Sigma factor</keyword>
<dbReference type="InterPro" id="IPR013324">
    <property type="entry name" value="RNA_pol_sigma_r3/r4-like"/>
</dbReference>
<dbReference type="Pfam" id="PF04542">
    <property type="entry name" value="Sigma70_r2"/>
    <property type="match status" value="1"/>
</dbReference>
<dbReference type="InterPro" id="IPR014284">
    <property type="entry name" value="RNA_pol_sigma-70_dom"/>
</dbReference>
<proteinExistence type="inferred from homology"/>
<name>A0A1M7NU75_9BACT</name>
<evidence type="ECO:0000256" key="3">
    <source>
        <dbReference type="ARBA" id="ARBA00023082"/>
    </source>
</evidence>
<evidence type="ECO:0000256" key="1">
    <source>
        <dbReference type="ARBA" id="ARBA00010641"/>
    </source>
</evidence>
<protein>
    <submittedName>
        <fullName evidence="7">RNA polymerase sigma factor, sigma-70 family</fullName>
    </submittedName>
</protein>
<gene>
    <name evidence="7" type="ORF">SAMN04488057_10675</name>
</gene>
<dbReference type="Gene3D" id="1.10.10.10">
    <property type="entry name" value="Winged helix-like DNA-binding domain superfamily/Winged helix DNA-binding domain"/>
    <property type="match status" value="1"/>
</dbReference>
<evidence type="ECO:0000313" key="8">
    <source>
        <dbReference type="Proteomes" id="UP000184513"/>
    </source>
</evidence>
<dbReference type="PANTHER" id="PTHR43133">
    <property type="entry name" value="RNA POLYMERASE ECF-TYPE SIGMA FACTO"/>
    <property type="match status" value="1"/>
</dbReference>
<dbReference type="InterPro" id="IPR036388">
    <property type="entry name" value="WH-like_DNA-bd_sf"/>
</dbReference>
<keyword evidence="4" id="KW-0238">DNA-binding</keyword>
<dbReference type="AlphaFoldDB" id="A0A1M7NU75"/>
<dbReference type="Proteomes" id="UP000184513">
    <property type="component" value="Unassembled WGS sequence"/>
</dbReference>
<reference evidence="7 8" key="1">
    <citation type="submission" date="2016-11" db="EMBL/GenBank/DDBJ databases">
        <authorList>
            <person name="Jaros S."/>
            <person name="Januszkiewicz K."/>
            <person name="Wedrychowicz H."/>
        </authorList>
    </citation>
    <scope>NUCLEOTIDE SEQUENCE [LARGE SCALE GENOMIC DNA]</scope>
    <source>
        <strain evidence="7 8">CGMCC 1.6102</strain>
    </source>
</reference>
<evidence type="ECO:0000259" key="6">
    <source>
        <dbReference type="Pfam" id="PF04542"/>
    </source>
</evidence>
<dbReference type="InterPro" id="IPR013325">
    <property type="entry name" value="RNA_pol_sigma_r2"/>
</dbReference>
<dbReference type="GO" id="GO:0003677">
    <property type="term" value="F:DNA binding"/>
    <property type="evidence" value="ECO:0007669"/>
    <property type="project" value="UniProtKB-KW"/>
</dbReference>
<dbReference type="Gene3D" id="1.10.1740.10">
    <property type="match status" value="1"/>
</dbReference>
<organism evidence="7 8">
    <name type="scientific">Cyclobacterium lianum</name>
    <dbReference type="NCBI Taxonomy" id="388280"/>
    <lineage>
        <taxon>Bacteria</taxon>
        <taxon>Pseudomonadati</taxon>
        <taxon>Bacteroidota</taxon>
        <taxon>Cytophagia</taxon>
        <taxon>Cytophagales</taxon>
        <taxon>Cyclobacteriaceae</taxon>
        <taxon>Cyclobacterium</taxon>
    </lineage>
</organism>
<dbReference type="InterPro" id="IPR039425">
    <property type="entry name" value="RNA_pol_sigma-70-like"/>
</dbReference>
<keyword evidence="5" id="KW-0804">Transcription</keyword>
<dbReference type="OrthoDB" id="1116697at2"/>
<comment type="similarity">
    <text evidence="1">Belongs to the sigma-70 factor family. ECF subfamily.</text>
</comment>
<keyword evidence="8" id="KW-1185">Reference proteome</keyword>
<dbReference type="EMBL" id="FRCY01000006">
    <property type="protein sequence ID" value="SHN07580.1"/>
    <property type="molecule type" value="Genomic_DNA"/>
</dbReference>
<dbReference type="SUPFAM" id="SSF88946">
    <property type="entry name" value="Sigma2 domain of RNA polymerase sigma factors"/>
    <property type="match status" value="1"/>
</dbReference>
<evidence type="ECO:0000256" key="5">
    <source>
        <dbReference type="ARBA" id="ARBA00023163"/>
    </source>
</evidence>
<sequence length="202" mass="23526">MEFEKDYDDGKALRDIGLNKNLNKPISFLYYNYYRSISQYIISNSGDEFDAEDIFQEALLVAIKAIQENKFRAEASLKSYLFAIARNLWISEIRKRKSASRREEIYAAESEGATDGINVKIARKENFDLIAGLFEGLGGRCKRILLLYYYKQYSMKEIMVEEDFANEQVVRNQKYKCLKKLIEKVNGNPVLYQNIKDALKYG</sequence>
<evidence type="ECO:0000313" key="7">
    <source>
        <dbReference type="EMBL" id="SHN07580.1"/>
    </source>
</evidence>
<dbReference type="STRING" id="388280.SAMN04488057_10675"/>
<dbReference type="NCBIfam" id="TIGR02937">
    <property type="entry name" value="sigma70-ECF"/>
    <property type="match status" value="1"/>
</dbReference>
<dbReference type="SUPFAM" id="SSF88659">
    <property type="entry name" value="Sigma3 and sigma4 domains of RNA polymerase sigma factors"/>
    <property type="match status" value="1"/>
</dbReference>
<evidence type="ECO:0000256" key="2">
    <source>
        <dbReference type="ARBA" id="ARBA00023015"/>
    </source>
</evidence>
<dbReference type="InterPro" id="IPR007627">
    <property type="entry name" value="RNA_pol_sigma70_r2"/>
</dbReference>